<dbReference type="InterPro" id="IPR029056">
    <property type="entry name" value="Ribokinase-like"/>
</dbReference>
<dbReference type="SUPFAM" id="SSF53613">
    <property type="entry name" value="Ribokinase-like"/>
    <property type="match status" value="1"/>
</dbReference>
<gene>
    <name evidence="4" type="ORF">ACFSRY_13170</name>
</gene>
<sequence>MPDTRPYVLSIAGFDPSGGAGILADIKAFEQHGVYGFGVCSALTVQSDTDFLKVQWLSAQEIMEQLEPLVSKFKIRACKIGIGQSMDVLLEVILYLKRRQPHIQIVLDPVLKASAGFNFHGALEDQQLKAVLQEITLATPNYNEIQQLNPDLPPTNAAKEMAKRCAILLKGGHNPEAPGTDYLFTQNSCTPFEPTLLSVSPKHGSGCVLSASIAANLALGYTLDEACRRGKRYTESFLSSNDTLLGYHQHDS</sequence>
<dbReference type="CDD" id="cd01169">
    <property type="entry name" value="HMPP_kinase"/>
    <property type="match status" value="1"/>
</dbReference>
<comment type="caution">
    <text evidence="4">The sequence shown here is derived from an EMBL/GenBank/DDBJ whole genome shotgun (WGS) entry which is preliminary data.</text>
</comment>
<name>A0ABW5IS28_9BACT</name>
<protein>
    <recommendedName>
        <fullName evidence="2">hydroxymethylpyrimidine kinase</fullName>
        <ecNumber evidence="2">2.7.1.49</ecNumber>
    </recommendedName>
</protein>
<dbReference type="GO" id="GO:0016301">
    <property type="term" value="F:kinase activity"/>
    <property type="evidence" value="ECO:0007669"/>
    <property type="project" value="UniProtKB-KW"/>
</dbReference>
<dbReference type="PANTHER" id="PTHR20858">
    <property type="entry name" value="PHOSPHOMETHYLPYRIMIDINE KINASE"/>
    <property type="match status" value="1"/>
</dbReference>
<evidence type="ECO:0000313" key="4">
    <source>
        <dbReference type="EMBL" id="MFD2514820.1"/>
    </source>
</evidence>
<dbReference type="RefSeq" id="WP_377508239.1">
    <property type="nucleotide sequence ID" value="NZ_JBHULU010000017.1"/>
</dbReference>
<dbReference type="InterPro" id="IPR013749">
    <property type="entry name" value="PM/HMP-P_kinase-1"/>
</dbReference>
<dbReference type="Proteomes" id="UP001597544">
    <property type="component" value="Unassembled WGS sequence"/>
</dbReference>
<keyword evidence="5" id="KW-1185">Reference proteome</keyword>
<dbReference type="EMBL" id="JBHULU010000017">
    <property type="protein sequence ID" value="MFD2514820.1"/>
    <property type="molecule type" value="Genomic_DNA"/>
</dbReference>
<evidence type="ECO:0000256" key="2">
    <source>
        <dbReference type="ARBA" id="ARBA00012135"/>
    </source>
</evidence>
<proteinExistence type="predicted"/>
<feature type="domain" description="Pyridoxamine kinase/Phosphomethylpyrimidine kinase" evidence="3">
    <location>
        <begin position="15"/>
        <end position="241"/>
    </location>
</feature>
<evidence type="ECO:0000313" key="5">
    <source>
        <dbReference type="Proteomes" id="UP001597544"/>
    </source>
</evidence>
<dbReference type="InterPro" id="IPR004399">
    <property type="entry name" value="HMP/HMP-P_kinase_dom"/>
</dbReference>
<dbReference type="Pfam" id="PF08543">
    <property type="entry name" value="Phos_pyr_kin"/>
    <property type="match status" value="1"/>
</dbReference>
<dbReference type="PANTHER" id="PTHR20858:SF17">
    <property type="entry name" value="HYDROXYMETHYLPYRIMIDINE_PHOSPHOMETHYLPYRIMIDINE KINASE THI20-RELATED"/>
    <property type="match status" value="1"/>
</dbReference>
<dbReference type="EC" id="2.7.1.49" evidence="2"/>
<accession>A0ABW5IS28</accession>
<evidence type="ECO:0000256" key="1">
    <source>
        <dbReference type="ARBA" id="ARBA00004948"/>
    </source>
</evidence>
<evidence type="ECO:0000259" key="3">
    <source>
        <dbReference type="Pfam" id="PF08543"/>
    </source>
</evidence>
<comment type="pathway">
    <text evidence="1">Cofactor biosynthesis; thiamine diphosphate biosynthesis.</text>
</comment>
<keyword evidence="4" id="KW-0418">Kinase</keyword>
<dbReference type="Gene3D" id="3.40.1190.20">
    <property type="match status" value="1"/>
</dbReference>
<organism evidence="4 5">
    <name type="scientific">Pontibacter locisalis</name>
    <dbReference type="NCBI Taxonomy" id="1719035"/>
    <lineage>
        <taxon>Bacteria</taxon>
        <taxon>Pseudomonadati</taxon>
        <taxon>Bacteroidota</taxon>
        <taxon>Cytophagia</taxon>
        <taxon>Cytophagales</taxon>
        <taxon>Hymenobacteraceae</taxon>
        <taxon>Pontibacter</taxon>
    </lineage>
</organism>
<keyword evidence="4" id="KW-0808">Transferase</keyword>
<reference evidence="5" key="1">
    <citation type="journal article" date="2019" name="Int. J. Syst. Evol. Microbiol.">
        <title>The Global Catalogue of Microorganisms (GCM) 10K type strain sequencing project: providing services to taxonomists for standard genome sequencing and annotation.</title>
        <authorList>
            <consortium name="The Broad Institute Genomics Platform"/>
            <consortium name="The Broad Institute Genome Sequencing Center for Infectious Disease"/>
            <person name="Wu L."/>
            <person name="Ma J."/>
        </authorList>
    </citation>
    <scope>NUCLEOTIDE SEQUENCE [LARGE SCALE GENOMIC DNA]</scope>
    <source>
        <strain evidence="5">KCTC 42498</strain>
    </source>
</reference>